<dbReference type="Proteomes" id="UP000053676">
    <property type="component" value="Unassembled WGS sequence"/>
</dbReference>
<evidence type="ECO:0000313" key="1">
    <source>
        <dbReference type="EMBL" id="ETN72262.1"/>
    </source>
</evidence>
<feature type="non-terminal residue" evidence="1">
    <location>
        <position position="1"/>
    </location>
</feature>
<organism evidence="1 2">
    <name type="scientific">Necator americanus</name>
    <name type="common">Human hookworm</name>
    <dbReference type="NCBI Taxonomy" id="51031"/>
    <lineage>
        <taxon>Eukaryota</taxon>
        <taxon>Metazoa</taxon>
        <taxon>Ecdysozoa</taxon>
        <taxon>Nematoda</taxon>
        <taxon>Chromadorea</taxon>
        <taxon>Rhabditida</taxon>
        <taxon>Rhabditina</taxon>
        <taxon>Rhabditomorpha</taxon>
        <taxon>Strongyloidea</taxon>
        <taxon>Ancylostomatidae</taxon>
        <taxon>Bunostominae</taxon>
        <taxon>Necator</taxon>
    </lineage>
</organism>
<name>W2SUA2_NECAM</name>
<keyword evidence="2" id="KW-1185">Reference proteome</keyword>
<dbReference type="OrthoDB" id="5811720at2759"/>
<proteinExistence type="predicted"/>
<dbReference type="AlphaFoldDB" id="W2SUA2"/>
<gene>
    <name evidence="1" type="ORF">NECAME_18933</name>
</gene>
<dbReference type="KEGG" id="nai:NECAME_18933"/>
<accession>W2SUA2</accession>
<dbReference type="EMBL" id="KI664961">
    <property type="protein sequence ID" value="ETN72262.1"/>
    <property type="molecule type" value="Genomic_DNA"/>
</dbReference>
<evidence type="ECO:0000313" key="2">
    <source>
        <dbReference type="Proteomes" id="UP000053676"/>
    </source>
</evidence>
<sequence>LGYKRWAIRLPEDYVTVGTRARKVFNAKFYLQNDRIYKRAYKLNELCW</sequence>
<protein>
    <submittedName>
        <fullName evidence="1">Uncharacterized protein</fullName>
    </submittedName>
</protein>
<reference evidence="2" key="1">
    <citation type="journal article" date="2014" name="Nat. Genet.">
        <title>Genome of the human hookworm Necator americanus.</title>
        <authorList>
            <person name="Tang Y.T."/>
            <person name="Gao X."/>
            <person name="Rosa B.A."/>
            <person name="Abubucker S."/>
            <person name="Hallsworth-Pepin K."/>
            <person name="Martin J."/>
            <person name="Tyagi R."/>
            <person name="Heizer E."/>
            <person name="Zhang X."/>
            <person name="Bhonagiri-Palsikar V."/>
            <person name="Minx P."/>
            <person name="Warren W.C."/>
            <person name="Wang Q."/>
            <person name="Zhan B."/>
            <person name="Hotez P.J."/>
            <person name="Sternberg P.W."/>
            <person name="Dougall A."/>
            <person name="Gaze S.T."/>
            <person name="Mulvenna J."/>
            <person name="Sotillo J."/>
            <person name="Ranganathan S."/>
            <person name="Rabelo E.M."/>
            <person name="Wilson R.K."/>
            <person name="Felgner P.L."/>
            <person name="Bethony J."/>
            <person name="Hawdon J.M."/>
            <person name="Gasser R.B."/>
            <person name="Loukas A."/>
            <person name="Mitreva M."/>
        </authorList>
    </citation>
    <scope>NUCLEOTIDE SEQUENCE [LARGE SCALE GENOMIC DNA]</scope>
</reference>